<dbReference type="AlphaFoldDB" id="F4Q4J9"/>
<organism evidence="1 2">
    <name type="scientific">Cavenderia fasciculata</name>
    <name type="common">Slime mold</name>
    <name type="synonym">Dictyostelium fasciculatum</name>
    <dbReference type="NCBI Taxonomy" id="261658"/>
    <lineage>
        <taxon>Eukaryota</taxon>
        <taxon>Amoebozoa</taxon>
        <taxon>Evosea</taxon>
        <taxon>Eumycetozoa</taxon>
        <taxon>Dictyostelia</taxon>
        <taxon>Acytosteliales</taxon>
        <taxon>Cavenderiaceae</taxon>
        <taxon>Cavenderia</taxon>
    </lineage>
</organism>
<evidence type="ECO:0000313" key="1">
    <source>
        <dbReference type="EMBL" id="EGG17848.1"/>
    </source>
</evidence>
<dbReference type="GeneID" id="14869773"/>
<protein>
    <submittedName>
        <fullName evidence="1">Uncharacterized protein</fullName>
    </submittedName>
</protein>
<dbReference type="EMBL" id="GL883021">
    <property type="protein sequence ID" value="EGG17848.1"/>
    <property type="molecule type" value="Genomic_DNA"/>
</dbReference>
<name>F4Q4J9_CACFS</name>
<evidence type="ECO:0000313" key="2">
    <source>
        <dbReference type="Proteomes" id="UP000007797"/>
    </source>
</evidence>
<gene>
    <name evidence="1" type="ORF">DFA_08849</name>
</gene>
<dbReference type="RefSeq" id="XP_004356332.1">
    <property type="nucleotide sequence ID" value="XM_004356279.1"/>
</dbReference>
<dbReference type="Proteomes" id="UP000007797">
    <property type="component" value="Unassembled WGS sequence"/>
</dbReference>
<accession>F4Q4J9</accession>
<keyword evidence="2" id="KW-1185">Reference proteome</keyword>
<sequence length="53" mass="6045">MSEYGRDEEETSANARGVGALNLQHYMHWCRQCSMHATSSNARQDVPIYTDLL</sequence>
<dbReference type="KEGG" id="dfa:DFA_08849"/>
<reference evidence="2" key="1">
    <citation type="journal article" date="2011" name="Genome Res.">
        <title>Phylogeny-wide analysis of social amoeba genomes highlights ancient origins for complex intercellular communication.</title>
        <authorList>
            <person name="Heidel A.J."/>
            <person name="Lawal H.M."/>
            <person name="Felder M."/>
            <person name="Schilde C."/>
            <person name="Helps N.R."/>
            <person name="Tunggal B."/>
            <person name="Rivero F."/>
            <person name="John U."/>
            <person name="Schleicher M."/>
            <person name="Eichinger L."/>
            <person name="Platzer M."/>
            <person name="Noegel A.A."/>
            <person name="Schaap P."/>
            <person name="Gloeckner G."/>
        </authorList>
    </citation>
    <scope>NUCLEOTIDE SEQUENCE [LARGE SCALE GENOMIC DNA]</scope>
    <source>
        <strain evidence="2">SH3</strain>
    </source>
</reference>
<proteinExistence type="predicted"/>